<keyword evidence="7" id="KW-1185">Reference proteome</keyword>
<feature type="chain" id="PRO_5018005978" evidence="4">
    <location>
        <begin position="35"/>
        <end position="329"/>
    </location>
</feature>
<dbReference type="OrthoDB" id="7808807at2"/>
<evidence type="ECO:0000256" key="4">
    <source>
        <dbReference type="SAM" id="SignalP"/>
    </source>
</evidence>
<gene>
    <name evidence="6" type="ORF">D9V28_11500</name>
</gene>
<comment type="similarity">
    <text evidence="2">Belongs to the bacterial solute-binding protein SsuA/TauA family.</text>
</comment>
<dbReference type="PROSITE" id="PS51257">
    <property type="entry name" value="PROKAR_LIPOPROTEIN"/>
    <property type="match status" value="1"/>
</dbReference>
<evidence type="ECO:0000256" key="3">
    <source>
        <dbReference type="ARBA" id="ARBA00022729"/>
    </source>
</evidence>
<reference evidence="6 7" key="1">
    <citation type="submission" date="2018-10" db="EMBL/GenBank/DDBJ databases">
        <authorList>
            <person name="Li J."/>
        </authorList>
    </citation>
    <scope>NUCLEOTIDE SEQUENCE [LARGE SCALE GENOMIC DNA]</scope>
    <source>
        <strain evidence="6 7">ZD1-4</strain>
    </source>
</reference>
<dbReference type="InterPro" id="IPR015168">
    <property type="entry name" value="SsuA/THI5"/>
</dbReference>
<dbReference type="AlphaFoldDB" id="A0A3L7IWI7"/>
<dbReference type="PANTHER" id="PTHR30024">
    <property type="entry name" value="ALIPHATIC SULFONATES-BINDING PROTEIN-RELATED"/>
    <property type="match status" value="1"/>
</dbReference>
<protein>
    <submittedName>
        <fullName evidence="6">ABC transporter substrate-binding protein</fullName>
    </submittedName>
</protein>
<dbReference type="CDD" id="cd01008">
    <property type="entry name" value="PBP2_NrtA_SsuA_CpmA_like"/>
    <property type="match status" value="1"/>
</dbReference>
<dbReference type="PANTHER" id="PTHR30024:SF47">
    <property type="entry name" value="TAURINE-BINDING PERIPLASMIC PROTEIN"/>
    <property type="match status" value="1"/>
</dbReference>
<evidence type="ECO:0000256" key="1">
    <source>
        <dbReference type="ARBA" id="ARBA00004418"/>
    </source>
</evidence>
<dbReference type="GO" id="GO:0042918">
    <property type="term" value="P:alkanesulfonate transmembrane transport"/>
    <property type="evidence" value="ECO:0007669"/>
    <property type="project" value="TreeGrafter"/>
</dbReference>
<dbReference type="RefSeq" id="WP_121659891.1">
    <property type="nucleotide sequence ID" value="NZ_BMEK01000003.1"/>
</dbReference>
<sequence>MNHTRSTFVRNGVVAMAAVAALSLAACSSPDAPAADGKPIELTVLHAPINYEAVYLAEEQGFFKDASLDVTIVPGGTAQDNLGQLAGGSADISIVSWDAAVTATAEDLPIKLISGNGIISTEVDTSGVFVRGDSGITSIADLKGKTIAFNSVGSGGNVPVLQAMAEAGLDPKEVTQVALPFASMQTALENSQVDAIFPSDSFYSQVKAVDTFAEISNPSREFRGGLGITLWAVTEPWLAQNAETAKKFNGAMEKAVEFYSDPANIDAVYEVRSEVSGQPIDDVKGALVEYSLAIDPKVSQDTTDALAEFGFVTDPKSVDDILWTEAPRK</sequence>
<comment type="subcellular location">
    <subcellularLocation>
        <location evidence="1">Periplasm</location>
    </subcellularLocation>
</comment>
<evidence type="ECO:0000259" key="5">
    <source>
        <dbReference type="Pfam" id="PF09084"/>
    </source>
</evidence>
<keyword evidence="3 4" id="KW-0732">Signal</keyword>
<dbReference type="InterPro" id="IPR006311">
    <property type="entry name" value="TAT_signal"/>
</dbReference>
<organism evidence="6 7">
    <name type="scientific">Mycetocola zhadangensis</name>
    <dbReference type="NCBI Taxonomy" id="1164595"/>
    <lineage>
        <taxon>Bacteria</taxon>
        <taxon>Bacillati</taxon>
        <taxon>Actinomycetota</taxon>
        <taxon>Actinomycetes</taxon>
        <taxon>Micrococcales</taxon>
        <taxon>Microbacteriaceae</taxon>
        <taxon>Mycetocola</taxon>
    </lineage>
</organism>
<evidence type="ECO:0000256" key="2">
    <source>
        <dbReference type="ARBA" id="ARBA00010742"/>
    </source>
</evidence>
<proteinExistence type="inferred from homology"/>
<name>A0A3L7IWI7_9MICO</name>
<evidence type="ECO:0000313" key="7">
    <source>
        <dbReference type="Proteomes" id="UP000282460"/>
    </source>
</evidence>
<dbReference type="SUPFAM" id="SSF53850">
    <property type="entry name" value="Periplasmic binding protein-like II"/>
    <property type="match status" value="1"/>
</dbReference>
<accession>A0A3L7IWI7</accession>
<evidence type="ECO:0000313" key="6">
    <source>
        <dbReference type="EMBL" id="RLQ82588.1"/>
    </source>
</evidence>
<dbReference type="Pfam" id="PF09084">
    <property type="entry name" value="NMT1"/>
    <property type="match status" value="1"/>
</dbReference>
<dbReference type="Proteomes" id="UP000282460">
    <property type="component" value="Unassembled WGS sequence"/>
</dbReference>
<dbReference type="EMBL" id="RCWJ01000003">
    <property type="protein sequence ID" value="RLQ82588.1"/>
    <property type="molecule type" value="Genomic_DNA"/>
</dbReference>
<dbReference type="GO" id="GO:0042597">
    <property type="term" value="C:periplasmic space"/>
    <property type="evidence" value="ECO:0007669"/>
    <property type="project" value="UniProtKB-SubCell"/>
</dbReference>
<feature type="signal peptide" evidence="4">
    <location>
        <begin position="1"/>
        <end position="34"/>
    </location>
</feature>
<comment type="caution">
    <text evidence="6">The sequence shown here is derived from an EMBL/GenBank/DDBJ whole genome shotgun (WGS) entry which is preliminary data.</text>
</comment>
<dbReference type="PROSITE" id="PS51318">
    <property type="entry name" value="TAT"/>
    <property type="match status" value="1"/>
</dbReference>
<feature type="domain" description="SsuA/THI5-like" evidence="5">
    <location>
        <begin position="52"/>
        <end position="259"/>
    </location>
</feature>
<dbReference type="Gene3D" id="3.40.190.10">
    <property type="entry name" value="Periplasmic binding protein-like II"/>
    <property type="match status" value="2"/>
</dbReference>